<dbReference type="Proteomes" id="UP001151532">
    <property type="component" value="Chromosome 5"/>
</dbReference>
<organism evidence="1 2">
    <name type="scientific">Salix purpurea</name>
    <name type="common">Purple osier willow</name>
    <dbReference type="NCBI Taxonomy" id="77065"/>
    <lineage>
        <taxon>Eukaryota</taxon>
        <taxon>Viridiplantae</taxon>
        <taxon>Streptophyta</taxon>
        <taxon>Embryophyta</taxon>
        <taxon>Tracheophyta</taxon>
        <taxon>Spermatophyta</taxon>
        <taxon>Magnoliopsida</taxon>
        <taxon>eudicotyledons</taxon>
        <taxon>Gunneridae</taxon>
        <taxon>Pentapetalae</taxon>
        <taxon>rosids</taxon>
        <taxon>fabids</taxon>
        <taxon>Malpighiales</taxon>
        <taxon>Salicaceae</taxon>
        <taxon>Saliceae</taxon>
        <taxon>Salix</taxon>
    </lineage>
</organism>
<dbReference type="AlphaFoldDB" id="A0A9Q0X1N0"/>
<protein>
    <submittedName>
        <fullName evidence="1">Uncharacterized protein</fullName>
    </submittedName>
</protein>
<evidence type="ECO:0000313" key="2">
    <source>
        <dbReference type="Proteomes" id="UP001151532"/>
    </source>
</evidence>
<name>A0A9Q0X1N0_SALPP</name>
<accession>A0A9Q0X1N0</accession>
<sequence length="73" mass="8481">MGHSHLCLTPASSLPPVLLFLHVRNKDPPLSPRRQKKKRKKEIHYLLEDKKKKRPTISYGVKAKQFIFALSSF</sequence>
<reference evidence="1" key="1">
    <citation type="submission" date="2022-11" db="EMBL/GenBank/DDBJ databases">
        <authorList>
            <person name="Hyden B.L."/>
            <person name="Feng K."/>
            <person name="Yates T."/>
            <person name="Jawdy S."/>
            <person name="Smart L.B."/>
            <person name="Muchero W."/>
        </authorList>
    </citation>
    <scope>NUCLEOTIDE SEQUENCE</scope>
    <source>
        <tissue evidence="1">Shoot tip</tissue>
    </source>
</reference>
<dbReference type="EMBL" id="JAPFFK010000002">
    <property type="protein sequence ID" value="KAJ6775645.1"/>
    <property type="molecule type" value="Genomic_DNA"/>
</dbReference>
<comment type="caution">
    <text evidence="1">The sequence shown here is derived from an EMBL/GenBank/DDBJ whole genome shotgun (WGS) entry which is preliminary data.</text>
</comment>
<reference evidence="1" key="2">
    <citation type="journal article" date="2023" name="Int. J. Mol. Sci.">
        <title>De Novo Assembly and Annotation of 11 Diverse Shrub Willow (Salix) Genomes Reveals Novel Gene Organization in Sex-Linked Regions.</title>
        <authorList>
            <person name="Hyden B."/>
            <person name="Feng K."/>
            <person name="Yates T.B."/>
            <person name="Jawdy S."/>
            <person name="Cereghino C."/>
            <person name="Smart L.B."/>
            <person name="Muchero W."/>
        </authorList>
    </citation>
    <scope>NUCLEOTIDE SEQUENCE</scope>
    <source>
        <tissue evidence="1">Shoot tip</tissue>
    </source>
</reference>
<evidence type="ECO:0000313" key="1">
    <source>
        <dbReference type="EMBL" id="KAJ6775645.1"/>
    </source>
</evidence>
<proteinExistence type="predicted"/>
<keyword evidence="2" id="KW-1185">Reference proteome</keyword>
<gene>
    <name evidence="1" type="ORF">OIU79_018756</name>
</gene>